<reference evidence="5 6" key="1">
    <citation type="submission" date="2024-09" db="EMBL/GenBank/DDBJ databases">
        <authorList>
            <person name="Sun Q."/>
            <person name="Mori K."/>
        </authorList>
    </citation>
    <scope>NUCLEOTIDE SEQUENCE [LARGE SCALE GENOMIC DNA]</scope>
    <source>
        <strain evidence="5 6">JCM 1342</strain>
    </source>
</reference>
<evidence type="ECO:0000259" key="4">
    <source>
        <dbReference type="Pfam" id="PF20623"/>
    </source>
</evidence>
<evidence type="ECO:0000259" key="3">
    <source>
        <dbReference type="Pfam" id="PF17802"/>
    </source>
</evidence>
<dbReference type="InterPro" id="IPR041033">
    <property type="entry name" value="SpaA_PFL_dom_1"/>
</dbReference>
<dbReference type="EMBL" id="JBHMBE010000001">
    <property type="protein sequence ID" value="MFB9644938.1"/>
    <property type="molecule type" value="Genomic_DNA"/>
</dbReference>
<feature type="transmembrane region" description="Helical" evidence="1">
    <location>
        <begin position="454"/>
        <end position="475"/>
    </location>
</feature>
<dbReference type="InterPro" id="IPR032364">
    <property type="entry name" value="GramPos_pilinD1_N"/>
</dbReference>
<evidence type="ECO:0000259" key="2">
    <source>
        <dbReference type="Pfam" id="PF16555"/>
    </source>
</evidence>
<dbReference type="NCBIfam" id="NF033902">
    <property type="entry name" value="iso_D2_wall_anc"/>
    <property type="match status" value="1"/>
</dbReference>
<dbReference type="InterPro" id="IPR048052">
    <property type="entry name" value="FM1-like"/>
</dbReference>
<comment type="caution">
    <text evidence="5">The sequence shown here is derived from an EMBL/GenBank/DDBJ whole genome shotgun (WGS) entry which is preliminary data.</text>
</comment>
<dbReference type="InterPro" id="IPR046473">
    <property type="entry name" value="Sgo0707-like_N2"/>
</dbReference>
<protein>
    <submittedName>
        <fullName evidence="5">SpaH/EbpB family LPXTG-anchored major pilin</fullName>
    </submittedName>
</protein>
<proteinExistence type="predicted"/>
<gene>
    <name evidence="5" type="ORF">ACFFPJ_03895</name>
</gene>
<dbReference type="Gene3D" id="2.60.40.10">
    <property type="entry name" value="Immunoglobulins"/>
    <property type="match status" value="2"/>
</dbReference>
<feature type="domain" description="SpaA-like prealbumin fold" evidence="3">
    <location>
        <begin position="337"/>
        <end position="426"/>
    </location>
</feature>
<dbReference type="Gene3D" id="2.60.40.740">
    <property type="match status" value="1"/>
</dbReference>
<feature type="domain" description="Sgo0707-like N2" evidence="4">
    <location>
        <begin position="205"/>
        <end position="332"/>
    </location>
</feature>
<sequence>MTNTSKGRLGRLVAAVGVVAIATLGAVTIGGPASATDGPNIDPKATGSVTIHKYQQPAQPTTLPHDGTALTPEQLKGLQPLEGVTFSIAKVDAVDLATNAGWTLAEKLTVVAGKVTDGTTTFATTAVSAGATAADGTLAFPSLGLGVYLVTETGAGGNPIAVTSPPFLVSVPLPNAGKWLYDIHVYPKNSVTGVSKSVDDSTAFGLGQEVAWTVTGDIPNLAADGQLTKYDIVDTLDARLGYVSATVTAKTADGTSVPRDPADYVLTAPTAGSAGEVKVVATASGLDKLEAAAGGTVQLKIVTTVKSIEDGSIENSATLYVNDATVKADAVTYWGALKIFKYTGEKTALKGAQFQIFTSEADAIAKSDAVVVDGKATFTSPEDGMIVVPGLKAGVSGTDYWIVETQAPVGYTATAAPTKVTVKTGDIAGAQVVKVHNSQVPAYALPLTGGNGPLMFATGGGALVLVAVGAAFVIARRKAAAVRA</sequence>
<dbReference type="Pfam" id="PF20623">
    <property type="entry name" value="Sgo0707_N2"/>
    <property type="match status" value="1"/>
</dbReference>
<keyword evidence="6" id="KW-1185">Reference proteome</keyword>
<keyword evidence="1" id="KW-1133">Transmembrane helix</keyword>
<dbReference type="InterPro" id="IPR013783">
    <property type="entry name" value="Ig-like_fold"/>
</dbReference>
<keyword evidence="1" id="KW-0812">Transmembrane</keyword>
<dbReference type="RefSeq" id="WP_344711748.1">
    <property type="nucleotide sequence ID" value="NZ_BAAAWH010000001.1"/>
</dbReference>
<evidence type="ECO:0000256" key="1">
    <source>
        <dbReference type="SAM" id="Phobius"/>
    </source>
</evidence>
<dbReference type="NCBIfam" id="TIGR04226">
    <property type="entry name" value="RrgB_K2N_iso_D2"/>
    <property type="match status" value="1"/>
</dbReference>
<dbReference type="InterPro" id="IPR026466">
    <property type="entry name" value="Fim_isopep_form_D2_dom"/>
</dbReference>
<evidence type="ECO:0000313" key="6">
    <source>
        <dbReference type="Proteomes" id="UP001589611"/>
    </source>
</evidence>
<feature type="domain" description="Gram-positive pilin subunit D1 N-terminal" evidence="2">
    <location>
        <begin position="46"/>
        <end position="190"/>
    </location>
</feature>
<organism evidence="5 6">
    <name type="scientific">Microbacterium terregens</name>
    <dbReference type="NCBI Taxonomy" id="69363"/>
    <lineage>
        <taxon>Bacteria</taxon>
        <taxon>Bacillati</taxon>
        <taxon>Actinomycetota</taxon>
        <taxon>Actinomycetes</taxon>
        <taxon>Micrococcales</taxon>
        <taxon>Microbacteriaceae</taxon>
        <taxon>Microbacterium</taxon>
    </lineage>
</organism>
<name>A0ABV5SX53_9MICO</name>
<dbReference type="Proteomes" id="UP001589611">
    <property type="component" value="Unassembled WGS sequence"/>
</dbReference>
<dbReference type="Pfam" id="PF17802">
    <property type="entry name" value="SpaA"/>
    <property type="match status" value="1"/>
</dbReference>
<dbReference type="Pfam" id="PF16555">
    <property type="entry name" value="GramPos_pilinD1"/>
    <property type="match status" value="1"/>
</dbReference>
<evidence type="ECO:0000313" key="5">
    <source>
        <dbReference type="EMBL" id="MFB9644938.1"/>
    </source>
</evidence>
<accession>A0ABV5SX53</accession>
<keyword evidence="1" id="KW-0472">Membrane</keyword>